<dbReference type="GO" id="GO:0003887">
    <property type="term" value="F:DNA-directed DNA polymerase activity"/>
    <property type="evidence" value="ECO:0007669"/>
    <property type="project" value="UniProtKB-KW"/>
</dbReference>
<dbReference type="InterPro" id="IPR027417">
    <property type="entry name" value="P-loop_NTPase"/>
</dbReference>
<dbReference type="PRINTS" id="PR00300">
    <property type="entry name" value="CLPPROTEASEA"/>
</dbReference>
<dbReference type="SMART" id="SM00382">
    <property type="entry name" value="AAA"/>
    <property type="match status" value="1"/>
</dbReference>
<dbReference type="Proteomes" id="UP000005481">
    <property type="component" value="Unassembled WGS sequence"/>
</dbReference>
<proteinExistence type="inferred from homology"/>
<dbReference type="InterPro" id="IPR022754">
    <property type="entry name" value="DNA_pol_III_gamma-3"/>
</dbReference>
<dbReference type="InterPro" id="IPR001270">
    <property type="entry name" value="ClpA/B"/>
</dbReference>
<dbReference type="OrthoDB" id="9810148at2"/>
<dbReference type="PANTHER" id="PTHR11669">
    <property type="entry name" value="REPLICATION FACTOR C / DNA POLYMERASE III GAMMA-TAU SUBUNIT"/>
    <property type="match status" value="1"/>
</dbReference>
<keyword evidence="12" id="KW-0472">Membrane</keyword>
<dbReference type="STRING" id="861450.HMPREF0080_00051"/>
<keyword evidence="7" id="KW-0547">Nucleotide-binding</keyword>
<dbReference type="Pfam" id="PF13177">
    <property type="entry name" value="DNA_pol3_delta2"/>
    <property type="match status" value="1"/>
</dbReference>
<keyword evidence="4" id="KW-0548">Nucleotidyltransferase</keyword>
<dbReference type="GO" id="GO:0046872">
    <property type="term" value="F:metal ion binding"/>
    <property type="evidence" value="ECO:0007669"/>
    <property type="project" value="UniProtKB-KW"/>
</dbReference>
<dbReference type="HOGENOM" id="CLU_006229_0_3_9"/>
<keyword evidence="12" id="KW-1133">Transmembrane helix</keyword>
<keyword evidence="8" id="KW-0862">Zinc</keyword>
<dbReference type="GO" id="GO:0003677">
    <property type="term" value="F:DNA binding"/>
    <property type="evidence" value="ECO:0007669"/>
    <property type="project" value="InterPro"/>
</dbReference>
<dbReference type="InterPro" id="IPR045085">
    <property type="entry name" value="HLD_clamp_pol_III_gamma_tau"/>
</dbReference>
<dbReference type="AlphaFoldDB" id="G9YEJ2"/>
<evidence type="ECO:0000256" key="12">
    <source>
        <dbReference type="SAM" id="Phobius"/>
    </source>
</evidence>
<evidence type="ECO:0000256" key="2">
    <source>
        <dbReference type="ARBA" id="ARBA00012417"/>
    </source>
</evidence>
<keyword evidence="6" id="KW-0479">Metal-binding</keyword>
<dbReference type="InterPro" id="IPR008921">
    <property type="entry name" value="DNA_pol3_clamp-load_cplx_C"/>
</dbReference>
<evidence type="ECO:0000259" key="13">
    <source>
        <dbReference type="SMART" id="SM00382"/>
    </source>
</evidence>
<dbReference type="InterPro" id="IPR003593">
    <property type="entry name" value="AAA+_ATPase"/>
</dbReference>
<evidence type="ECO:0000256" key="3">
    <source>
        <dbReference type="ARBA" id="ARBA00022679"/>
    </source>
</evidence>
<protein>
    <recommendedName>
        <fullName evidence="2">DNA-directed DNA polymerase</fullName>
        <ecNumber evidence="2">2.7.7.7</ecNumber>
    </recommendedName>
</protein>
<dbReference type="Gene3D" id="1.10.8.60">
    <property type="match status" value="1"/>
</dbReference>
<dbReference type="InterPro" id="IPR012763">
    <property type="entry name" value="DNA_pol_III_sug/sutau_N"/>
</dbReference>
<dbReference type="Gene3D" id="3.40.50.300">
    <property type="entry name" value="P-loop containing nucleotide triphosphate hydrolases"/>
    <property type="match status" value="1"/>
</dbReference>
<dbReference type="EMBL" id="AGCJ01000001">
    <property type="protein sequence ID" value="EHM44086.1"/>
    <property type="molecule type" value="Genomic_DNA"/>
</dbReference>
<evidence type="ECO:0000256" key="10">
    <source>
        <dbReference type="ARBA" id="ARBA00022932"/>
    </source>
</evidence>
<dbReference type="SUPFAM" id="SSF48019">
    <property type="entry name" value="post-AAA+ oligomerization domain-like"/>
    <property type="match status" value="1"/>
</dbReference>
<dbReference type="SUPFAM" id="SSF52540">
    <property type="entry name" value="P-loop containing nucleoside triphosphate hydrolases"/>
    <property type="match status" value="1"/>
</dbReference>
<feature type="domain" description="AAA+ ATPase" evidence="13">
    <location>
        <begin position="37"/>
        <end position="185"/>
    </location>
</feature>
<gene>
    <name evidence="14" type="ORF">HMPREF0080_00051</name>
</gene>
<keyword evidence="5" id="KW-0235">DNA replication</keyword>
<keyword evidence="9" id="KW-0067">ATP-binding</keyword>
<dbReference type="GO" id="GO:0005524">
    <property type="term" value="F:ATP binding"/>
    <property type="evidence" value="ECO:0007669"/>
    <property type="project" value="UniProtKB-KW"/>
</dbReference>
<dbReference type="NCBIfam" id="NF004046">
    <property type="entry name" value="PRK05563.1"/>
    <property type="match status" value="1"/>
</dbReference>
<dbReference type="EC" id="2.7.7.7" evidence="2"/>
<evidence type="ECO:0000256" key="1">
    <source>
        <dbReference type="ARBA" id="ARBA00006360"/>
    </source>
</evidence>
<evidence type="ECO:0000256" key="4">
    <source>
        <dbReference type="ARBA" id="ARBA00022695"/>
    </source>
</evidence>
<dbReference type="PATRIC" id="fig|861450.3.peg.51"/>
<name>G9YEJ2_9FIRM</name>
<evidence type="ECO:0000256" key="5">
    <source>
        <dbReference type="ARBA" id="ARBA00022705"/>
    </source>
</evidence>
<dbReference type="NCBIfam" id="TIGR02397">
    <property type="entry name" value="dnaX_nterm"/>
    <property type="match status" value="1"/>
</dbReference>
<accession>G9YEJ2</accession>
<comment type="catalytic activity">
    <reaction evidence="11">
        <text>DNA(n) + a 2'-deoxyribonucleoside 5'-triphosphate = DNA(n+1) + diphosphate</text>
        <dbReference type="Rhea" id="RHEA:22508"/>
        <dbReference type="Rhea" id="RHEA-COMP:17339"/>
        <dbReference type="Rhea" id="RHEA-COMP:17340"/>
        <dbReference type="ChEBI" id="CHEBI:33019"/>
        <dbReference type="ChEBI" id="CHEBI:61560"/>
        <dbReference type="ChEBI" id="CHEBI:173112"/>
        <dbReference type="EC" id="2.7.7.7"/>
    </reaction>
</comment>
<evidence type="ECO:0000256" key="9">
    <source>
        <dbReference type="ARBA" id="ARBA00022840"/>
    </source>
</evidence>
<feature type="transmembrane region" description="Helical" evidence="12">
    <location>
        <begin position="614"/>
        <end position="631"/>
    </location>
</feature>
<dbReference type="GO" id="GO:0006261">
    <property type="term" value="P:DNA-templated DNA replication"/>
    <property type="evidence" value="ECO:0007669"/>
    <property type="project" value="TreeGrafter"/>
</dbReference>
<dbReference type="eggNOG" id="COG2812">
    <property type="taxonomic scope" value="Bacteria"/>
</dbReference>
<keyword evidence="3" id="KW-0808">Transferase</keyword>
<evidence type="ECO:0000256" key="7">
    <source>
        <dbReference type="ARBA" id="ARBA00022741"/>
    </source>
</evidence>
<organism evidence="14 15">
    <name type="scientific">Anaeroglobus geminatus F0357</name>
    <dbReference type="NCBI Taxonomy" id="861450"/>
    <lineage>
        <taxon>Bacteria</taxon>
        <taxon>Bacillati</taxon>
        <taxon>Bacillota</taxon>
        <taxon>Negativicutes</taxon>
        <taxon>Veillonellales</taxon>
        <taxon>Veillonellaceae</taxon>
        <taxon>Anaeroglobus</taxon>
    </lineage>
</organism>
<dbReference type="GO" id="GO:0009360">
    <property type="term" value="C:DNA polymerase III complex"/>
    <property type="evidence" value="ECO:0007669"/>
    <property type="project" value="InterPro"/>
</dbReference>
<dbReference type="InterPro" id="IPR050238">
    <property type="entry name" value="DNA_Rep/Repair_Clamp_Loader"/>
</dbReference>
<evidence type="ECO:0000256" key="8">
    <source>
        <dbReference type="ARBA" id="ARBA00022833"/>
    </source>
</evidence>
<evidence type="ECO:0000313" key="14">
    <source>
        <dbReference type="EMBL" id="EHM44086.1"/>
    </source>
</evidence>
<dbReference type="CDD" id="cd00009">
    <property type="entry name" value="AAA"/>
    <property type="match status" value="1"/>
</dbReference>
<comment type="similarity">
    <text evidence="1">Belongs to the DnaX/STICHEL family.</text>
</comment>
<reference evidence="14 15" key="1">
    <citation type="submission" date="2011-08" db="EMBL/GenBank/DDBJ databases">
        <authorList>
            <person name="Weinstock G."/>
            <person name="Sodergren E."/>
            <person name="Clifton S."/>
            <person name="Fulton L."/>
            <person name="Fulton B."/>
            <person name="Courtney L."/>
            <person name="Fronick C."/>
            <person name="Harrison M."/>
            <person name="Strong C."/>
            <person name="Farmer C."/>
            <person name="Delahaunty K."/>
            <person name="Markovic C."/>
            <person name="Hall O."/>
            <person name="Minx P."/>
            <person name="Tomlinson C."/>
            <person name="Mitreva M."/>
            <person name="Hou S."/>
            <person name="Chen J."/>
            <person name="Wollam A."/>
            <person name="Pepin K.H."/>
            <person name="Johnson M."/>
            <person name="Bhonagiri V."/>
            <person name="Zhang X."/>
            <person name="Suruliraj S."/>
            <person name="Warren W."/>
            <person name="Chinwalla A."/>
            <person name="Mardis E.R."/>
            <person name="Wilson R.K."/>
        </authorList>
    </citation>
    <scope>NUCLEOTIDE SEQUENCE [LARGE SCALE GENOMIC DNA]</scope>
    <source>
        <strain evidence="14 15">F0357</strain>
    </source>
</reference>
<dbReference type="Pfam" id="PF22608">
    <property type="entry name" value="DNAX_ATPase_lid"/>
    <property type="match status" value="1"/>
</dbReference>
<evidence type="ECO:0000256" key="6">
    <source>
        <dbReference type="ARBA" id="ARBA00022723"/>
    </source>
</evidence>
<dbReference type="PANTHER" id="PTHR11669:SF0">
    <property type="entry name" value="PROTEIN STICHEL-LIKE 2"/>
    <property type="match status" value="1"/>
</dbReference>
<dbReference type="CDD" id="cd18137">
    <property type="entry name" value="HLD_clamp_pol_III_gamma_tau"/>
    <property type="match status" value="1"/>
</dbReference>
<keyword evidence="10" id="KW-0239">DNA-directed DNA polymerase</keyword>
<keyword evidence="12" id="KW-0812">Transmembrane</keyword>
<dbReference type="FunFam" id="1.10.8.60:FF:000013">
    <property type="entry name" value="DNA polymerase III subunit gamma/tau"/>
    <property type="match status" value="1"/>
</dbReference>
<sequence>MAYIALYRKWRPKLFEDVVGQRHITETLQQAIKNDKVAHAYLFSGPRGTGKTSTAKIFAKAVNCVHGPTLRPCNECPVCRHITSGESLDVVEIDAASNRSIEDIRQLRETVKFMPTEGDKKIYIIDEVHMLTTEAFNALLKTLEEPPSHVIFILATTEPERIPMTILSRCQRYEFRRITSHDIGERLMYIASQEHIALTEGAAHIIAVQADGGMRDALSLLDQCIGNGGGTVDEVLVRQLLGLVGKDWLFMMTTALFHRHNDILIKGVDEIIAMGKEPQVLLTEIIAHLRAVMLYKAAPGSDTLAAYADSEKELQEQAATVSAGQVFAVLNILQEALLRVKTSPLPRIAVEAGLLMAARTYSHEGEDLTKRVKALEERAYTVPQDIMDRIVQLEQGQPPVSAAAMQVRSASGCSTRSEIPAPVIPAAQSTIAESVTEPPEAEAVTTIATAVSPEAADMCEVPTVKKRRTRPEKAEYAIIWNKVCTVLDKDRKKAVLSCVRNGRVAYIGETEFILALKTEFMVTRANREDYYACVDAALAQVLGKGYHMHSYLEGDAELAEYEKKNDILPAMMTRPVSPDPLGVPAETVLESQADGSKDPVLIERQDYRKRNGRYWIPCSVLLVIVIYMLNIRISLRRKYICLVEICKA</sequence>
<evidence type="ECO:0000313" key="15">
    <source>
        <dbReference type="Proteomes" id="UP000005481"/>
    </source>
</evidence>
<evidence type="ECO:0000256" key="11">
    <source>
        <dbReference type="ARBA" id="ARBA00049244"/>
    </source>
</evidence>
<comment type="caution">
    <text evidence="14">The sequence shown here is derived from an EMBL/GenBank/DDBJ whole genome shotgun (WGS) entry which is preliminary data.</text>
</comment>
<dbReference type="Gene3D" id="1.20.272.10">
    <property type="match status" value="1"/>
</dbReference>
<keyword evidence="15" id="KW-1185">Reference proteome</keyword>
<dbReference type="Pfam" id="PF12169">
    <property type="entry name" value="DNA_pol3_gamma3"/>
    <property type="match status" value="1"/>
</dbReference>
<dbReference type="RefSeq" id="WP_006789028.1">
    <property type="nucleotide sequence ID" value="NZ_JH417560.1"/>
</dbReference>
<dbReference type="FunFam" id="3.40.50.300:FF:000014">
    <property type="entry name" value="DNA polymerase III subunit gamma/tau"/>
    <property type="match status" value="1"/>
</dbReference>